<evidence type="ECO:0000313" key="3">
    <source>
        <dbReference type="Proteomes" id="UP000663829"/>
    </source>
</evidence>
<evidence type="ECO:0000313" key="1">
    <source>
        <dbReference type="EMBL" id="CAF1379870.1"/>
    </source>
</evidence>
<dbReference type="AlphaFoldDB" id="A0A815JMJ1"/>
<reference evidence="1" key="1">
    <citation type="submission" date="2021-02" db="EMBL/GenBank/DDBJ databases">
        <authorList>
            <person name="Nowell W R."/>
        </authorList>
    </citation>
    <scope>NUCLEOTIDE SEQUENCE</scope>
</reference>
<accession>A0A815JMJ1</accession>
<proteinExistence type="predicted"/>
<dbReference type="EMBL" id="CAJOBC010080763">
    <property type="protein sequence ID" value="CAF4273674.1"/>
    <property type="molecule type" value="Genomic_DNA"/>
</dbReference>
<name>A0A815JMJ1_9BILA</name>
<dbReference type="Proteomes" id="UP000681722">
    <property type="component" value="Unassembled WGS sequence"/>
</dbReference>
<evidence type="ECO:0000313" key="2">
    <source>
        <dbReference type="EMBL" id="CAF4273674.1"/>
    </source>
</evidence>
<dbReference type="OrthoDB" id="431332at2759"/>
<sequence length="411" mass="49286">MDSILLPKVIANLPWSEARLLLQTKYDLSIDETAELFCAKYMHDSRLWTRGTEEQKIILTQNRGTIYEKQPPYRLVCLPFYKFWNYNEPLSAVQTVGTAQWTYYTEKLDGSFFKLYYFNKEWHISSNSRIDIKQFREKYVHCGKTNEQLWQEAATEANLDYSKLNQQYAYFFERVHPEYKIVIKYEKPMLYHLGTRDMSTLEELEIDIGVRKPRVIPFSTFDECLEYVNRMRFAEGEGIVACDLKTYDRIKIKSPSYLLVHYQTVGMENKNKQSQFCLNIWLQGEKQEYLTYFPQYTDKYNQIEQQIEQVIIIDLISDFSRIYSSEDKIFFTNLNKDHVSMGKPDLDRKRQILIMIFQQNKNCDWNSLTNEEKFMAVRNILRHRNMINNRKFTFEKALRSLIKQSENEIHS</sequence>
<protein>
    <recommendedName>
        <fullName evidence="4">T4 RNA ligase 1-like N-terminal domain-containing protein</fullName>
    </recommendedName>
</protein>
<dbReference type="EMBL" id="CAJNOQ010016381">
    <property type="protein sequence ID" value="CAF1379870.1"/>
    <property type="molecule type" value="Genomic_DNA"/>
</dbReference>
<keyword evidence="3" id="KW-1185">Reference proteome</keyword>
<comment type="caution">
    <text evidence="1">The sequence shown here is derived from an EMBL/GenBank/DDBJ whole genome shotgun (WGS) entry which is preliminary data.</text>
</comment>
<organism evidence="1 3">
    <name type="scientific">Didymodactylos carnosus</name>
    <dbReference type="NCBI Taxonomy" id="1234261"/>
    <lineage>
        <taxon>Eukaryota</taxon>
        <taxon>Metazoa</taxon>
        <taxon>Spiralia</taxon>
        <taxon>Gnathifera</taxon>
        <taxon>Rotifera</taxon>
        <taxon>Eurotatoria</taxon>
        <taxon>Bdelloidea</taxon>
        <taxon>Philodinida</taxon>
        <taxon>Philodinidae</taxon>
        <taxon>Didymodactylos</taxon>
    </lineage>
</organism>
<dbReference type="Proteomes" id="UP000663829">
    <property type="component" value="Unassembled WGS sequence"/>
</dbReference>
<gene>
    <name evidence="1" type="ORF">GPM918_LOCUS32274</name>
    <name evidence="2" type="ORF">SRO942_LOCUS32940</name>
</gene>
<evidence type="ECO:0008006" key="4">
    <source>
        <dbReference type="Google" id="ProtNLM"/>
    </source>
</evidence>